<dbReference type="RefSeq" id="XP_027120801.2">
    <property type="nucleotide sequence ID" value="XM_027265000.2"/>
</dbReference>
<protein>
    <submittedName>
        <fullName evidence="2">Uncharacterized protein</fullName>
    </submittedName>
</protein>
<evidence type="ECO:0000313" key="1">
    <source>
        <dbReference type="Proteomes" id="UP001652660"/>
    </source>
</evidence>
<reference evidence="1" key="1">
    <citation type="journal article" date="2025" name="Foods">
        <title>Unveiling the Microbial Signatures of Arabica Coffee Cherries: Insights into Ripeness Specific Diversity, Functional Traits, and Implications for Quality and Safety.</title>
        <authorList>
            <consortium name="RefSeq"/>
            <person name="Tenea G.N."/>
            <person name="Cifuentes V."/>
            <person name="Reyes P."/>
            <person name="Cevallos-Vallejos M."/>
        </authorList>
    </citation>
    <scope>NUCLEOTIDE SEQUENCE [LARGE SCALE GENOMIC DNA]</scope>
</reference>
<dbReference type="OrthoDB" id="1808065at2759"/>
<dbReference type="Proteomes" id="UP001652660">
    <property type="component" value="Chromosome 3e"/>
</dbReference>
<keyword evidence="1" id="KW-1185">Reference proteome</keyword>
<name>A0A6P6X1I6_COFAR</name>
<reference evidence="2" key="2">
    <citation type="submission" date="2025-08" db="UniProtKB">
        <authorList>
            <consortium name="RefSeq"/>
        </authorList>
    </citation>
    <scope>IDENTIFICATION</scope>
    <source>
        <tissue evidence="2">Leaves</tissue>
    </source>
</reference>
<accession>A0A6P6X1I6</accession>
<sequence>MPVQAKIVADMVAASGTMDTAKDAVELPRRPLKPHLEMRIPSPQIVADMVAAAGTMDIAKDAVHADMVAAAGTMDIAKDAVHLLRRPLKLHPEMRSKINAK</sequence>
<organism evidence="1 2">
    <name type="scientific">Coffea arabica</name>
    <name type="common">Arabian coffee</name>
    <dbReference type="NCBI Taxonomy" id="13443"/>
    <lineage>
        <taxon>Eukaryota</taxon>
        <taxon>Viridiplantae</taxon>
        <taxon>Streptophyta</taxon>
        <taxon>Embryophyta</taxon>
        <taxon>Tracheophyta</taxon>
        <taxon>Spermatophyta</taxon>
        <taxon>Magnoliopsida</taxon>
        <taxon>eudicotyledons</taxon>
        <taxon>Gunneridae</taxon>
        <taxon>Pentapetalae</taxon>
        <taxon>asterids</taxon>
        <taxon>lamiids</taxon>
        <taxon>Gentianales</taxon>
        <taxon>Rubiaceae</taxon>
        <taxon>Ixoroideae</taxon>
        <taxon>Gardenieae complex</taxon>
        <taxon>Bertiereae - Coffeeae clade</taxon>
        <taxon>Coffeeae</taxon>
        <taxon>Coffea</taxon>
    </lineage>
</organism>
<dbReference type="GeneID" id="113737848"/>
<evidence type="ECO:0000313" key="2">
    <source>
        <dbReference type="RefSeq" id="XP_027120801.2"/>
    </source>
</evidence>
<proteinExistence type="predicted"/>
<dbReference type="AlphaFoldDB" id="A0A6P6X1I6"/>
<gene>
    <name evidence="2" type="primary">LOC113737848</name>
</gene>